<organism evidence="5 6">
    <name type="scientific">Terriglobus albidus</name>
    <dbReference type="NCBI Taxonomy" id="1592106"/>
    <lineage>
        <taxon>Bacteria</taxon>
        <taxon>Pseudomonadati</taxon>
        <taxon>Acidobacteriota</taxon>
        <taxon>Terriglobia</taxon>
        <taxon>Terriglobales</taxon>
        <taxon>Acidobacteriaceae</taxon>
        <taxon>Terriglobus</taxon>
    </lineage>
</organism>
<dbReference type="Gene3D" id="1.10.10.10">
    <property type="entry name" value="Winged helix-like DNA-binding domain superfamily/Winged helix DNA-binding domain"/>
    <property type="match status" value="1"/>
</dbReference>
<evidence type="ECO:0000313" key="6">
    <source>
        <dbReference type="Proteomes" id="UP000321820"/>
    </source>
</evidence>
<feature type="domain" description="HTH hxlR-type" evidence="4">
    <location>
        <begin position="11"/>
        <end position="109"/>
    </location>
</feature>
<dbReference type="OrthoDB" id="9791143at2"/>
<dbReference type="AlphaFoldDB" id="A0A5B9ECE4"/>
<evidence type="ECO:0000256" key="1">
    <source>
        <dbReference type="ARBA" id="ARBA00023015"/>
    </source>
</evidence>
<gene>
    <name evidence="5" type="ORF">FTW19_09075</name>
</gene>
<dbReference type="PANTHER" id="PTHR33204:SF29">
    <property type="entry name" value="TRANSCRIPTIONAL REGULATOR"/>
    <property type="match status" value="1"/>
</dbReference>
<accession>A0A5B9ECE4</accession>
<keyword evidence="2" id="KW-0238">DNA-binding</keyword>
<keyword evidence="6" id="KW-1185">Reference proteome</keyword>
<keyword evidence="3" id="KW-0804">Transcription</keyword>
<dbReference type="KEGG" id="talb:FTW19_09075"/>
<evidence type="ECO:0000259" key="4">
    <source>
        <dbReference type="PROSITE" id="PS51118"/>
    </source>
</evidence>
<dbReference type="PROSITE" id="PS51118">
    <property type="entry name" value="HTH_HXLR"/>
    <property type="match status" value="1"/>
</dbReference>
<dbReference type="Pfam" id="PF01638">
    <property type="entry name" value="HxlR"/>
    <property type="match status" value="1"/>
</dbReference>
<dbReference type="RefSeq" id="WP_147647323.1">
    <property type="nucleotide sequence ID" value="NZ_CP042806.1"/>
</dbReference>
<dbReference type="PANTHER" id="PTHR33204">
    <property type="entry name" value="TRANSCRIPTIONAL REGULATOR, MARR FAMILY"/>
    <property type="match status" value="1"/>
</dbReference>
<name>A0A5B9ECE4_9BACT</name>
<dbReference type="GO" id="GO:0003677">
    <property type="term" value="F:DNA binding"/>
    <property type="evidence" value="ECO:0007669"/>
    <property type="project" value="UniProtKB-KW"/>
</dbReference>
<protein>
    <submittedName>
        <fullName evidence="5">Helix-turn-helix transcriptional regulator</fullName>
    </submittedName>
</protein>
<dbReference type="SUPFAM" id="SSF46785">
    <property type="entry name" value="Winged helix' DNA-binding domain"/>
    <property type="match status" value="1"/>
</dbReference>
<evidence type="ECO:0000256" key="3">
    <source>
        <dbReference type="ARBA" id="ARBA00023163"/>
    </source>
</evidence>
<dbReference type="InterPro" id="IPR036388">
    <property type="entry name" value="WH-like_DNA-bd_sf"/>
</dbReference>
<keyword evidence="1" id="KW-0805">Transcription regulation</keyword>
<proteinExistence type="predicted"/>
<dbReference type="InterPro" id="IPR002577">
    <property type="entry name" value="HTH_HxlR"/>
</dbReference>
<evidence type="ECO:0000313" key="5">
    <source>
        <dbReference type="EMBL" id="QEE28131.1"/>
    </source>
</evidence>
<dbReference type="EMBL" id="CP042806">
    <property type="protein sequence ID" value="QEE28131.1"/>
    <property type="molecule type" value="Genomic_DNA"/>
</dbReference>
<dbReference type="Proteomes" id="UP000321820">
    <property type="component" value="Chromosome"/>
</dbReference>
<sequence length="111" mass="12655">MAVSKKEAGECPVDAMMRVLDGRWKGTILWCLQDGPKRTSELKRAVPEIAERVLIRQLQELVSDGILQRAESDEGATRVYYSFSEYGKTLIPIVQMMCEWGRKHLVREASL</sequence>
<reference evidence="5 6" key="1">
    <citation type="submission" date="2019-08" db="EMBL/GenBank/DDBJ databases">
        <title>Complete genome sequence of Terriglobus albidus strain ORNL.</title>
        <authorList>
            <person name="Podar M."/>
        </authorList>
    </citation>
    <scope>NUCLEOTIDE SEQUENCE [LARGE SCALE GENOMIC DNA]</scope>
    <source>
        <strain evidence="5 6">ORNL</strain>
    </source>
</reference>
<dbReference type="InterPro" id="IPR036390">
    <property type="entry name" value="WH_DNA-bd_sf"/>
</dbReference>
<evidence type="ECO:0000256" key="2">
    <source>
        <dbReference type="ARBA" id="ARBA00023125"/>
    </source>
</evidence>